<dbReference type="GO" id="GO:0006493">
    <property type="term" value="P:protein O-linked glycosylation"/>
    <property type="evidence" value="ECO:0007669"/>
    <property type="project" value="TreeGrafter"/>
</dbReference>
<evidence type="ECO:0000256" key="2">
    <source>
        <dbReference type="ARBA" id="ARBA00009105"/>
    </source>
</evidence>
<dbReference type="GO" id="GO:0000033">
    <property type="term" value="F:alpha-1,3-mannosyltransferase activity"/>
    <property type="evidence" value="ECO:0007669"/>
    <property type="project" value="TreeGrafter"/>
</dbReference>
<evidence type="ECO:0000313" key="10">
    <source>
        <dbReference type="EMBL" id="KAJ5391936.1"/>
    </source>
</evidence>
<dbReference type="InterPro" id="IPR029044">
    <property type="entry name" value="Nucleotide-diphossugar_trans"/>
</dbReference>
<comment type="caution">
    <text evidence="10">The sequence shown here is derived from an EMBL/GenBank/DDBJ whole genome shotgun (WGS) entry which is preliminary data.</text>
</comment>
<keyword evidence="11" id="KW-1185">Reference proteome</keyword>
<comment type="similarity">
    <text evidence="2">Belongs to the MNN1/MNT family.</text>
</comment>
<evidence type="ECO:0000256" key="9">
    <source>
        <dbReference type="ARBA" id="ARBA00023180"/>
    </source>
</evidence>
<dbReference type="InterPro" id="IPR022751">
    <property type="entry name" value="Alpha_mannosyltransferase"/>
</dbReference>
<dbReference type="GO" id="GO:0005794">
    <property type="term" value="C:Golgi apparatus"/>
    <property type="evidence" value="ECO:0007669"/>
    <property type="project" value="TreeGrafter"/>
</dbReference>
<evidence type="ECO:0000256" key="3">
    <source>
        <dbReference type="ARBA" id="ARBA00022676"/>
    </source>
</evidence>
<evidence type="ECO:0000256" key="1">
    <source>
        <dbReference type="ARBA" id="ARBA00004606"/>
    </source>
</evidence>
<comment type="subcellular location">
    <subcellularLocation>
        <location evidence="1">Membrane</location>
        <topology evidence="1">Single-pass type II membrane protein</topology>
    </subcellularLocation>
</comment>
<evidence type="ECO:0000313" key="11">
    <source>
        <dbReference type="Proteomes" id="UP001147747"/>
    </source>
</evidence>
<keyword evidence="8" id="KW-0472">Membrane</keyword>
<keyword evidence="3" id="KW-0328">Glycosyltransferase</keyword>
<dbReference type="AlphaFoldDB" id="A0A9W9VZ38"/>
<evidence type="ECO:0000256" key="4">
    <source>
        <dbReference type="ARBA" id="ARBA00022679"/>
    </source>
</evidence>
<sequence length="528" mass="59553">QPFHGLSYGEQEYAQSANRKFSHRNLQPQIDSNDNGAAGVSIAQALENILSILPDESDIKDLIGPIEGTGEEKLREVGSRARIFKASFEAWEALHLLPMQDQIFVYENTLQYFKNNTELSARLKLDHNNMVHVYEKYRHFLTRLSMRLFPWTVPYFSDLTRLHSQFWSGDQGLVFTAGNHQALYLLTSIQSLRKMGCELPIEVMYLGDSDLGEEYRRKLEAISGVITRDLSSMINDEGWKLAGWAAKPFAILLSSFREAIFIDADSLFSPRSSGIVPGSRLPEHWGIIFQRSNLSARIQEILAKTDFANASIQPGPEKSVLDRREQPYARVWGCGGRQMEALLSSSRYMSHEWPGSGWKQRRRKSRCDKETFWLGWELVGDTGYAFHDGNVAVMGTAEVKQPSDEVDEREAHSHELHELRDIDSQPTKAKLTICGPQMLHLDTAGRPLWFNGWVLPNKFSGDPHLQPVNFESFLSEPSDVGGDGAWILRPSNVFCLSADRLSNFTTAEKSILDSMVELVKGVGAISVV</sequence>
<organism evidence="10 11">
    <name type="scientific">Penicillium cosmopolitanum</name>
    <dbReference type="NCBI Taxonomy" id="1131564"/>
    <lineage>
        <taxon>Eukaryota</taxon>
        <taxon>Fungi</taxon>
        <taxon>Dikarya</taxon>
        <taxon>Ascomycota</taxon>
        <taxon>Pezizomycotina</taxon>
        <taxon>Eurotiomycetes</taxon>
        <taxon>Eurotiomycetidae</taxon>
        <taxon>Eurotiales</taxon>
        <taxon>Aspergillaceae</taxon>
        <taxon>Penicillium</taxon>
    </lineage>
</organism>
<keyword evidence="4" id="KW-0808">Transferase</keyword>
<evidence type="ECO:0000256" key="8">
    <source>
        <dbReference type="ARBA" id="ARBA00023136"/>
    </source>
</evidence>
<evidence type="ECO:0000256" key="6">
    <source>
        <dbReference type="ARBA" id="ARBA00022968"/>
    </source>
</evidence>
<dbReference type="GeneID" id="81371043"/>
<dbReference type="Proteomes" id="UP001147747">
    <property type="component" value="Unassembled WGS sequence"/>
</dbReference>
<proteinExistence type="inferred from homology"/>
<dbReference type="RefSeq" id="XP_056487614.1">
    <property type="nucleotide sequence ID" value="XM_056632063.1"/>
</dbReference>
<dbReference type="PANTHER" id="PTHR31392:SF1">
    <property type="entry name" value="ALPHA-1,3-MANNOSYLTRANSFERASE MNN1-RELATED"/>
    <property type="match status" value="1"/>
</dbReference>
<dbReference type="SUPFAM" id="SSF53448">
    <property type="entry name" value="Nucleotide-diphospho-sugar transferases"/>
    <property type="match status" value="1"/>
</dbReference>
<keyword evidence="7" id="KW-1133">Transmembrane helix</keyword>
<accession>A0A9W9VZ38</accession>
<evidence type="ECO:0008006" key="12">
    <source>
        <dbReference type="Google" id="ProtNLM"/>
    </source>
</evidence>
<keyword evidence="6" id="KW-0735">Signal-anchor</keyword>
<dbReference type="EMBL" id="JAPZBU010000008">
    <property type="protein sequence ID" value="KAJ5391936.1"/>
    <property type="molecule type" value="Genomic_DNA"/>
</dbReference>
<evidence type="ECO:0000256" key="7">
    <source>
        <dbReference type="ARBA" id="ARBA00022989"/>
    </source>
</evidence>
<evidence type="ECO:0000256" key="5">
    <source>
        <dbReference type="ARBA" id="ARBA00022692"/>
    </source>
</evidence>
<gene>
    <name evidence="10" type="ORF">N7509_007426</name>
</gene>
<dbReference type="PANTHER" id="PTHR31392">
    <property type="entry name" value="ALPHA-1,3-MANNOSYLTRANSFERASE MNN1-RELATED"/>
    <property type="match status" value="1"/>
</dbReference>
<feature type="non-terminal residue" evidence="10">
    <location>
        <position position="528"/>
    </location>
</feature>
<protein>
    <recommendedName>
        <fullName evidence="12">Alpha-1,3-mannosyltransferase</fullName>
    </recommendedName>
</protein>
<reference evidence="10" key="2">
    <citation type="journal article" date="2023" name="IMA Fungus">
        <title>Comparative genomic study of the Penicillium genus elucidates a diverse pangenome and 15 lateral gene transfer events.</title>
        <authorList>
            <person name="Petersen C."/>
            <person name="Sorensen T."/>
            <person name="Nielsen M.R."/>
            <person name="Sondergaard T.E."/>
            <person name="Sorensen J.L."/>
            <person name="Fitzpatrick D.A."/>
            <person name="Frisvad J.C."/>
            <person name="Nielsen K.L."/>
        </authorList>
    </citation>
    <scope>NUCLEOTIDE SEQUENCE</scope>
    <source>
        <strain evidence="10">IBT 29677</strain>
    </source>
</reference>
<reference evidence="10" key="1">
    <citation type="submission" date="2022-12" db="EMBL/GenBank/DDBJ databases">
        <authorList>
            <person name="Petersen C."/>
        </authorList>
    </citation>
    <scope>NUCLEOTIDE SEQUENCE</scope>
    <source>
        <strain evidence="10">IBT 29677</strain>
    </source>
</reference>
<dbReference type="OrthoDB" id="430354at2759"/>
<dbReference type="GO" id="GO:0016020">
    <property type="term" value="C:membrane"/>
    <property type="evidence" value="ECO:0007669"/>
    <property type="project" value="UniProtKB-SubCell"/>
</dbReference>
<dbReference type="Pfam" id="PF11051">
    <property type="entry name" value="Mannosyl_trans3"/>
    <property type="match status" value="2"/>
</dbReference>
<keyword evidence="5" id="KW-0812">Transmembrane</keyword>
<name>A0A9W9VZ38_9EURO</name>
<keyword evidence="9" id="KW-0325">Glycoprotein</keyword>